<protein>
    <submittedName>
        <fullName evidence="1">Uncharacterized protein</fullName>
    </submittedName>
</protein>
<dbReference type="SUPFAM" id="SSF56931">
    <property type="entry name" value="Outer membrane phospholipase A (OMPLA)"/>
    <property type="match status" value="1"/>
</dbReference>
<reference evidence="1 2" key="1">
    <citation type="submission" date="2019-04" db="EMBL/GenBank/DDBJ databases">
        <title>Pedobacter sp. AR-2-6 sp. nov., isolated from Arctic soil.</title>
        <authorList>
            <person name="Dahal R.H."/>
            <person name="Kim D.-U."/>
        </authorList>
    </citation>
    <scope>NUCLEOTIDE SEQUENCE [LARGE SCALE GENOMIC DNA]</scope>
    <source>
        <strain evidence="1 2">AR-2-6</strain>
    </source>
</reference>
<keyword evidence="2" id="KW-1185">Reference proteome</keyword>
<comment type="caution">
    <text evidence="1">The sequence shown here is derived from an EMBL/GenBank/DDBJ whole genome shotgun (WGS) entry which is preliminary data.</text>
</comment>
<accession>A0A4U1CB47</accession>
<gene>
    <name evidence="1" type="ORF">FA045_00705</name>
</gene>
<dbReference type="InterPro" id="IPR036541">
    <property type="entry name" value="PLipase_A1_sf"/>
</dbReference>
<dbReference type="GO" id="GO:0004620">
    <property type="term" value="F:phospholipase activity"/>
    <property type="evidence" value="ECO:0007669"/>
    <property type="project" value="InterPro"/>
</dbReference>
<name>A0A4U1CB47_9SPHI</name>
<dbReference type="AlphaFoldDB" id="A0A4U1CB47"/>
<dbReference type="Proteomes" id="UP000310477">
    <property type="component" value="Unassembled WGS sequence"/>
</dbReference>
<dbReference type="EMBL" id="SWBO01000001">
    <property type="protein sequence ID" value="TKC03122.1"/>
    <property type="molecule type" value="Genomic_DNA"/>
</dbReference>
<dbReference type="GO" id="GO:0016020">
    <property type="term" value="C:membrane"/>
    <property type="evidence" value="ECO:0007669"/>
    <property type="project" value="InterPro"/>
</dbReference>
<evidence type="ECO:0000313" key="1">
    <source>
        <dbReference type="EMBL" id="TKC03122.1"/>
    </source>
</evidence>
<proteinExistence type="predicted"/>
<dbReference type="OrthoDB" id="977150at2"/>
<organism evidence="1 2">
    <name type="scientific">Pedobacter cryotolerans</name>
    <dbReference type="NCBI Taxonomy" id="2571270"/>
    <lineage>
        <taxon>Bacteria</taxon>
        <taxon>Pseudomonadati</taxon>
        <taxon>Bacteroidota</taxon>
        <taxon>Sphingobacteriia</taxon>
        <taxon>Sphingobacteriales</taxon>
        <taxon>Sphingobacteriaceae</taxon>
        <taxon>Pedobacter</taxon>
    </lineage>
</organism>
<sequence length="363" mass="42012">MCSFDIESCDPAKLRTLKLDAADTPFVRQRIAHAYFEEDIASTVFLSKASFISNKRWQTKSDFPNRKGLIIDARINPYINISSLNWNFGKADNAWMTAIYFNPDFEVRLFDDDPAIGDNSKPVRTASFRPGAEIFISKVKQFIDTKRKYRFAYSFKINHHSNGQDGEVFNSEDRLWGKKGFVNTYNGDFSDDLLLAFNAMVFRNSKDQNHLFFLKTGYSTTTGITQQLAQYKLYGTDRLNLMSSWAWRPLYRTIINGKKRYDETGYHVERMRIELYTTYILNPMNVGAIYNLQKAKFTDRINFHVTGHWRVPGFVAAGLFVETGYYGQDTYNIYLQQSAWFAKFGLSFGLFKYKQSPILSEGG</sequence>
<dbReference type="GO" id="GO:0006629">
    <property type="term" value="P:lipid metabolic process"/>
    <property type="evidence" value="ECO:0007669"/>
    <property type="project" value="InterPro"/>
</dbReference>
<evidence type="ECO:0000313" key="2">
    <source>
        <dbReference type="Proteomes" id="UP000310477"/>
    </source>
</evidence>
<dbReference type="RefSeq" id="WP_136873421.1">
    <property type="nucleotide sequence ID" value="NZ_SWBO01000001.1"/>
</dbReference>